<dbReference type="AlphaFoldDB" id="X6M8S4"/>
<evidence type="ECO:0000256" key="2">
    <source>
        <dbReference type="SAM" id="SignalP"/>
    </source>
</evidence>
<feature type="compositionally biased region" description="Polar residues" evidence="1">
    <location>
        <begin position="104"/>
        <end position="119"/>
    </location>
</feature>
<evidence type="ECO:0000313" key="3">
    <source>
        <dbReference type="EMBL" id="ETO09415.1"/>
    </source>
</evidence>
<keyword evidence="2" id="KW-0732">Signal</keyword>
<dbReference type="Proteomes" id="UP000023152">
    <property type="component" value="Unassembled WGS sequence"/>
</dbReference>
<reference evidence="3 4" key="1">
    <citation type="journal article" date="2013" name="Curr. Biol.">
        <title>The Genome of the Foraminiferan Reticulomyxa filosa.</title>
        <authorList>
            <person name="Glockner G."/>
            <person name="Hulsmann N."/>
            <person name="Schleicher M."/>
            <person name="Noegel A.A."/>
            <person name="Eichinger L."/>
            <person name="Gallinger C."/>
            <person name="Pawlowski J."/>
            <person name="Sierra R."/>
            <person name="Euteneuer U."/>
            <person name="Pillet L."/>
            <person name="Moustafa A."/>
            <person name="Platzer M."/>
            <person name="Groth M."/>
            <person name="Szafranski K."/>
            <person name="Schliwa M."/>
        </authorList>
    </citation>
    <scope>NUCLEOTIDE SEQUENCE [LARGE SCALE GENOMIC DNA]</scope>
</reference>
<sequence length="328" mass="37392">MFLLLVMMLVVIYQDYLNWLSINDLQSISTPPICCNCIISEDAEIVHRLHADNPDNDEDDKNVVGVEVVGVPKTQLKSSQQSETAKQIIQQNLVQLKNDISQKFQNSTNNGSKFSQHNSTTDKKRVKGNKTTTIMSQHLQDQSYITEMPIDRNDNITISLIQNHSPSELATRFIGGEAHIHLLARQLLEPVHQTCIIYLFCPKFEESIASALLHKFELNRFIAHIVSKDNPLFQHCNENVNLLILEVIKQHKETLQCEHDNVLFVTSNTNTAQYLQSIGTCNVYSHQENGLFVTDCDKILIKYFPLATDNTLKNEEEYSPQILEKVIS</sequence>
<name>X6M8S4_RETFI</name>
<feature type="region of interest" description="Disordered" evidence="1">
    <location>
        <begin position="104"/>
        <end position="124"/>
    </location>
</feature>
<accession>X6M8S4</accession>
<evidence type="ECO:0000256" key="1">
    <source>
        <dbReference type="SAM" id="MobiDB-lite"/>
    </source>
</evidence>
<dbReference type="EMBL" id="ASPP01024079">
    <property type="protein sequence ID" value="ETO09415.1"/>
    <property type="molecule type" value="Genomic_DNA"/>
</dbReference>
<gene>
    <name evidence="3" type="ORF">RFI_27959</name>
</gene>
<protein>
    <submittedName>
        <fullName evidence="3">Uncharacterized protein</fullName>
    </submittedName>
</protein>
<keyword evidence="4" id="KW-1185">Reference proteome</keyword>
<comment type="caution">
    <text evidence="3">The sequence shown here is derived from an EMBL/GenBank/DDBJ whole genome shotgun (WGS) entry which is preliminary data.</text>
</comment>
<evidence type="ECO:0000313" key="4">
    <source>
        <dbReference type="Proteomes" id="UP000023152"/>
    </source>
</evidence>
<feature type="chain" id="PRO_5004975442" evidence="2">
    <location>
        <begin position="20"/>
        <end position="328"/>
    </location>
</feature>
<proteinExistence type="predicted"/>
<feature type="signal peptide" evidence="2">
    <location>
        <begin position="1"/>
        <end position="19"/>
    </location>
</feature>
<organism evidence="3 4">
    <name type="scientific">Reticulomyxa filosa</name>
    <dbReference type="NCBI Taxonomy" id="46433"/>
    <lineage>
        <taxon>Eukaryota</taxon>
        <taxon>Sar</taxon>
        <taxon>Rhizaria</taxon>
        <taxon>Retaria</taxon>
        <taxon>Foraminifera</taxon>
        <taxon>Monothalamids</taxon>
        <taxon>Reticulomyxidae</taxon>
        <taxon>Reticulomyxa</taxon>
    </lineage>
</organism>